<sequence>MKKVTDNFGVFYPLQSLRKEQQQIPDTPIYTEGVNEETRKVLNKLARSIYKEASLTADYDKEQSCM</sequence>
<comment type="caution">
    <text evidence="1">The sequence shown here is derived from an EMBL/GenBank/DDBJ whole genome shotgun (WGS) entry which is preliminary data.</text>
</comment>
<protein>
    <submittedName>
        <fullName evidence="1">Uncharacterized protein</fullName>
    </submittedName>
</protein>
<evidence type="ECO:0000313" key="2">
    <source>
        <dbReference type="Proteomes" id="UP001202248"/>
    </source>
</evidence>
<reference evidence="1 2" key="1">
    <citation type="submission" date="2022-02" db="EMBL/GenBank/DDBJ databases">
        <authorList>
            <person name="Min J."/>
        </authorList>
    </citation>
    <scope>NUCLEOTIDE SEQUENCE [LARGE SCALE GENOMIC DNA]</scope>
    <source>
        <strain evidence="1 2">GR10-1</strain>
    </source>
</reference>
<evidence type="ECO:0000313" key="1">
    <source>
        <dbReference type="EMBL" id="MCH5597157.1"/>
    </source>
</evidence>
<gene>
    <name evidence="1" type="ORF">MKP09_04135</name>
</gene>
<dbReference type="Proteomes" id="UP001202248">
    <property type="component" value="Unassembled WGS sequence"/>
</dbReference>
<organism evidence="1 2">
    <name type="scientific">Niabella ginsengisoli</name>
    <dbReference type="NCBI Taxonomy" id="522298"/>
    <lineage>
        <taxon>Bacteria</taxon>
        <taxon>Pseudomonadati</taxon>
        <taxon>Bacteroidota</taxon>
        <taxon>Chitinophagia</taxon>
        <taxon>Chitinophagales</taxon>
        <taxon>Chitinophagaceae</taxon>
        <taxon>Niabella</taxon>
    </lineage>
</organism>
<accession>A0ABS9SFL7</accession>
<dbReference type="Gene3D" id="3.40.50.720">
    <property type="entry name" value="NAD(P)-binding Rossmann-like Domain"/>
    <property type="match status" value="1"/>
</dbReference>
<dbReference type="RefSeq" id="WP_240826562.1">
    <property type="nucleotide sequence ID" value="NZ_JAKWBL010000001.1"/>
</dbReference>
<proteinExistence type="predicted"/>
<name>A0ABS9SFL7_9BACT</name>
<keyword evidence="2" id="KW-1185">Reference proteome</keyword>
<dbReference type="EMBL" id="JAKWBL010000001">
    <property type="protein sequence ID" value="MCH5597157.1"/>
    <property type="molecule type" value="Genomic_DNA"/>
</dbReference>